<accession>A0AAJ8KR00</accession>
<dbReference type="RefSeq" id="XP_065825124.1">
    <property type="nucleotide sequence ID" value="XM_065969052.1"/>
</dbReference>
<name>A0AAJ8KR00_9TREE</name>
<proteinExistence type="predicted"/>
<reference evidence="3" key="1">
    <citation type="submission" date="2013-07" db="EMBL/GenBank/DDBJ databases">
        <authorList>
            <consortium name="The Broad Institute Genome Sequencing Platform"/>
            <person name="Cuomo C."/>
            <person name="Litvintseva A."/>
            <person name="Chen Y."/>
            <person name="Heitman J."/>
            <person name="Sun S."/>
            <person name="Springer D."/>
            <person name="Dromer F."/>
            <person name="Young S.K."/>
            <person name="Zeng Q."/>
            <person name="Gargeya S."/>
            <person name="Fitzgerald M."/>
            <person name="Abouelleil A."/>
            <person name="Alvarado L."/>
            <person name="Berlin A.M."/>
            <person name="Chapman S.B."/>
            <person name="Dewar J."/>
            <person name="Goldberg J."/>
            <person name="Griggs A."/>
            <person name="Gujja S."/>
            <person name="Hansen M."/>
            <person name="Howarth C."/>
            <person name="Imamovic A."/>
            <person name="Larimer J."/>
            <person name="McCowan C."/>
            <person name="Murphy C."/>
            <person name="Pearson M."/>
            <person name="Priest M."/>
            <person name="Roberts A."/>
            <person name="Saif S."/>
            <person name="Shea T."/>
            <person name="Sykes S."/>
            <person name="Wortman J."/>
            <person name="Nusbaum C."/>
            <person name="Birren B."/>
        </authorList>
    </citation>
    <scope>NUCLEOTIDE SEQUENCE</scope>
    <source>
        <strain evidence="3">CBS 10117</strain>
    </source>
</reference>
<dbReference type="EMBL" id="CP144534">
    <property type="protein sequence ID" value="WWC62265.1"/>
    <property type="molecule type" value="Genomic_DNA"/>
</dbReference>
<protein>
    <submittedName>
        <fullName evidence="3">Uncharacterized protein</fullName>
    </submittedName>
</protein>
<evidence type="ECO:0000313" key="4">
    <source>
        <dbReference type="Proteomes" id="UP000078595"/>
    </source>
</evidence>
<organism evidence="3 4">
    <name type="scientific">Kwoniella dejecticola CBS 10117</name>
    <dbReference type="NCBI Taxonomy" id="1296121"/>
    <lineage>
        <taxon>Eukaryota</taxon>
        <taxon>Fungi</taxon>
        <taxon>Dikarya</taxon>
        <taxon>Basidiomycota</taxon>
        <taxon>Agaricomycotina</taxon>
        <taxon>Tremellomycetes</taxon>
        <taxon>Tremellales</taxon>
        <taxon>Cryptococcaceae</taxon>
        <taxon>Kwoniella</taxon>
    </lineage>
</organism>
<keyword evidence="4" id="KW-1185">Reference proteome</keyword>
<keyword evidence="2" id="KW-0732">Signal</keyword>
<feature type="chain" id="PRO_5042591418" evidence="2">
    <location>
        <begin position="24"/>
        <end position="329"/>
    </location>
</feature>
<feature type="region of interest" description="Disordered" evidence="1">
    <location>
        <begin position="238"/>
        <end position="329"/>
    </location>
</feature>
<feature type="compositionally biased region" description="Basic residues" evidence="1">
    <location>
        <begin position="317"/>
        <end position="329"/>
    </location>
</feature>
<evidence type="ECO:0000256" key="1">
    <source>
        <dbReference type="SAM" id="MobiDB-lite"/>
    </source>
</evidence>
<dbReference type="Proteomes" id="UP000078595">
    <property type="component" value="Chromosome 5"/>
</dbReference>
<feature type="signal peptide" evidence="2">
    <location>
        <begin position="1"/>
        <end position="23"/>
    </location>
</feature>
<feature type="compositionally biased region" description="Low complexity" evidence="1">
    <location>
        <begin position="288"/>
        <end position="309"/>
    </location>
</feature>
<dbReference type="GeneID" id="28967855"/>
<evidence type="ECO:0000256" key="2">
    <source>
        <dbReference type="SAM" id="SignalP"/>
    </source>
</evidence>
<gene>
    <name evidence="3" type="ORF">I303_104861</name>
</gene>
<dbReference type="KEGG" id="kdj:28967855"/>
<sequence length="329" mass="33253">MFNKHSLTLISTLAVLVPSIAEASVFSQTDVRLTLWISYYDIGDKGKCGSSPGDPVAAGWADSSGINAGVTYCEQQRGMSLNQIGTNRIVAFDQDKVWADPAHWCGREVKVYGPDGAELVLPEGPFYIWDSCQNCAGGGKILDVSGEAFVDAKGGTCGGNNPEGFRYDVMDNYIVDPSVGLGGSSGGSGGSLPSSAAPVISPSAAVPTVVPSATPSAPIASSAVVPPVASSAVVPPVASSAPAAPVSSSPVASAVPTQPVSEPSAPEPATTKQGGWGGWGNHRGGHGSQPAASASPIAAIAEPAGSSEATGSNATCKRGRRKRRLARQH</sequence>
<feature type="compositionally biased region" description="Low complexity" evidence="1">
    <location>
        <begin position="238"/>
        <end position="261"/>
    </location>
</feature>
<evidence type="ECO:0000313" key="3">
    <source>
        <dbReference type="EMBL" id="WWC62265.1"/>
    </source>
</evidence>
<reference evidence="3" key="2">
    <citation type="submission" date="2024-02" db="EMBL/GenBank/DDBJ databases">
        <title>Comparative genomics of Cryptococcus and Kwoniella reveals pathogenesis evolution and contrasting modes of karyotype evolution via chromosome fusion or intercentromeric recombination.</title>
        <authorList>
            <person name="Coelho M.A."/>
            <person name="David-Palma M."/>
            <person name="Shea T."/>
            <person name="Bowers K."/>
            <person name="McGinley-Smith S."/>
            <person name="Mohammad A.W."/>
            <person name="Gnirke A."/>
            <person name="Yurkov A.M."/>
            <person name="Nowrousian M."/>
            <person name="Sun S."/>
            <person name="Cuomo C.A."/>
            <person name="Heitman J."/>
        </authorList>
    </citation>
    <scope>NUCLEOTIDE SEQUENCE</scope>
    <source>
        <strain evidence="3">CBS 10117</strain>
    </source>
</reference>
<dbReference type="AlphaFoldDB" id="A0AAJ8KR00"/>